<dbReference type="EMBL" id="CACRYJ010000020">
    <property type="protein sequence ID" value="VZO36329.1"/>
    <property type="molecule type" value="Genomic_DNA"/>
</dbReference>
<dbReference type="GO" id="GO:0008654">
    <property type="term" value="P:phospholipid biosynthetic process"/>
    <property type="evidence" value="ECO:0007669"/>
    <property type="project" value="UniProtKB-KW"/>
</dbReference>
<keyword evidence="7" id="KW-0443">Lipid metabolism</keyword>
<sequence>MTEPRAVVVHNPVKMSRARLDRALAREESRAGWAPSRLVATEEDESVESLRAQILAEPADVVIAVGGDGTVRATVEALVDQSLPLGLWPVGTTNLAARNLGLSMLDPGAALRAAFGDLERVVDVGRLTADLADGRRLQKVFVVLAGFGVDAQMVVHTSTAAKRQFGWLAYVDGVRRGVTRADRFDLTYSLDRAEPRSVRAHTFAIGNGGSLPAGLTLLPDAVIDDGELDVLLLRPEGARGWRDLARWFFTENGLVQRVRRTNGHRSDVPQGESVLTARTREVRLTVRHGEDFQIDGEYLGKVVALRAVVQPGALRVRVPTVHAEHSLVLHP</sequence>
<reference evidence="10 11" key="1">
    <citation type="submission" date="2019-11" db="EMBL/GenBank/DDBJ databases">
        <authorList>
            <person name="Criscuolo A."/>
        </authorList>
    </citation>
    <scope>NUCLEOTIDE SEQUENCE [LARGE SCALE GENOMIC DNA]</scope>
    <source>
        <strain evidence="10">CIP111667</strain>
    </source>
</reference>
<evidence type="ECO:0000256" key="4">
    <source>
        <dbReference type="ARBA" id="ARBA00022741"/>
    </source>
</evidence>
<dbReference type="Proteomes" id="UP000419743">
    <property type="component" value="Unassembled WGS sequence"/>
</dbReference>
<dbReference type="Pfam" id="PF19279">
    <property type="entry name" value="YegS_C"/>
    <property type="match status" value="1"/>
</dbReference>
<organism evidence="10 11">
    <name type="scientific">Occultella aeris</name>
    <dbReference type="NCBI Taxonomy" id="2761496"/>
    <lineage>
        <taxon>Bacteria</taxon>
        <taxon>Bacillati</taxon>
        <taxon>Actinomycetota</taxon>
        <taxon>Actinomycetes</taxon>
        <taxon>Micrococcales</taxon>
        <taxon>Ruaniaceae</taxon>
        <taxon>Occultella</taxon>
    </lineage>
</organism>
<dbReference type="Pfam" id="PF00781">
    <property type="entry name" value="DAGK_cat"/>
    <property type="match status" value="1"/>
</dbReference>
<dbReference type="GO" id="GO:0005886">
    <property type="term" value="C:plasma membrane"/>
    <property type="evidence" value="ECO:0007669"/>
    <property type="project" value="TreeGrafter"/>
</dbReference>
<protein>
    <submittedName>
        <fullName evidence="10">Diacylglycerol kinase</fullName>
        <ecNumber evidence="10">2.7.1.107</ecNumber>
    </submittedName>
</protein>
<dbReference type="Gene3D" id="2.60.200.40">
    <property type="match status" value="1"/>
</dbReference>
<dbReference type="InterPro" id="IPR001206">
    <property type="entry name" value="Diacylglycerol_kinase_cat_dom"/>
</dbReference>
<dbReference type="InterPro" id="IPR017438">
    <property type="entry name" value="ATP-NAD_kinase_N"/>
</dbReference>
<evidence type="ECO:0000313" key="10">
    <source>
        <dbReference type="EMBL" id="VZO36329.1"/>
    </source>
</evidence>
<evidence type="ECO:0000256" key="7">
    <source>
        <dbReference type="ARBA" id="ARBA00023209"/>
    </source>
</evidence>
<dbReference type="PROSITE" id="PS50146">
    <property type="entry name" value="DAGK"/>
    <property type="match status" value="1"/>
</dbReference>
<dbReference type="GO" id="GO:0005524">
    <property type="term" value="F:ATP binding"/>
    <property type="evidence" value="ECO:0007669"/>
    <property type="project" value="UniProtKB-KW"/>
</dbReference>
<dbReference type="SUPFAM" id="SSF111331">
    <property type="entry name" value="NAD kinase/diacylglycerol kinase-like"/>
    <property type="match status" value="1"/>
</dbReference>
<dbReference type="RefSeq" id="WP_156740360.1">
    <property type="nucleotide sequence ID" value="NZ_CACRYJ010000020.1"/>
</dbReference>
<keyword evidence="6" id="KW-0067">ATP-binding</keyword>
<dbReference type="AlphaFoldDB" id="A0A7M4DHD6"/>
<keyword evidence="7" id="KW-0444">Lipid biosynthesis</keyword>
<keyword evidence="4" id="KW-0547">Nucleotide-binding</keyword>
<dbReference type="InterPro" id="IPR045540">
    <property type="entry name" value="YegS/DAGK_C"/>
</dbReference>
<keyword evidence="3 10" id="KW-0808">Transferase</keyword>
<dbReference type="PANTHER" id="PTHR12358">
    <property type="entry name" value="SPHINGOSINE KINASE"/>
    <property type="match status" value="1"/>
</dbReference>
<evidence type="ECO:0000256" key="6">
    <source>
        <dbReference type="ARBA" id="ARBA00022840"/>
    </source>
</evidence>
<dbReference type="InterPro" id="IPR016064">
    <property type="entry name" value="NAD/diacylglycerol_kinase_sf"/>
</dbReference>
<gene>
    <name evidence="10" type="primary">dagK_1</name>
    <name evidence="10" type="ORF">HALOF300_01533</name>
</gene>
<evidence type="ECO:0000256" key="8">
    <source>
        <dbReference type="ARBA" id="ARBA00023264"/>
    </source>
</evidence>
<comment type="caution">
    <text evidence="10">The sequence shown here is derived from an EMBL/GenBank/DDBJ whole genome shotgun (WGS) entry which is preliminary data.</text>
</comment>
<keyword evidence="5 10" id="KW-0418">Kinase</keyword>
<accession>A0A7M4DHD6</accession>
<evidence type="ECO:0000256" key="5">
    <source>
        <dbReference type="ARBA" id="ARBA00022777"/>
    </source>
</evidence>
<name>A0A7M4DHD6_9MICO</name>
<keyword evidence="8" id="KW-1208">Phospholipid metabolism</keyword>
<comment type="similarity">
    <text evidence="2">Belongs to the diacylglycerol/lipid kinase family.</text>
</comment>
<keyword evidence="11" id="KW-1185">Reference proteome</keyword>
<evidence type="ECO:0000256" key="3">
    <source>
        <dbReference type="ARBA" id="ARBA00022679"/>
    </source>
</evidence>
<keyword evidence="7" id="KW-0594">Phospholipid biosynthesis</keyword>
<comment type="cofactor">
    <cofactor evidence="1">
        <name>Mg(2+)</name>
        <dbReference type="ChEBI" id="CHEBI:18420"/>
    </cofactor>
</comment>
<dbReference type="GO" id="GO:0004143">
    <property type="term" value="F:ATP-dependent diacylglycerol kinase activity"/>
    <property type="evidence" value="ECO:0007669"/>
    <property type="project" value="UniProtKB-EC"/>
</dbReference>
<evidence type="ECO:0000256" key="2">
    <source>
        <dbReference type="ARBA" id="ARBA00005983"/>
    </source>
</evidence>
<dbReference type="InterPro" id="IPR050187">
    <property type="entry name" value="Lipid_Phosphate_FormReg"/>
</dbReference>
<feature type="domain" description="DAGKc" evidence="9">
    <location>
        <begin position="1"/>
        <end position="131"/>
    </location>
</feature>
<dbReference type="PANTHER" id="PTHR12358:SF106">
    <property type="entry name" value="LIPID KINASE YEGS"/>
    <property type="match status" value="1"/>
</dbReference>
<evidence type="ECO:0000256" key="1">
    <source>
        <dbReference type="ARBA" id="ARBA00001946"/>
    </source>
</evidence>
<proteinExistence type="inferred from homology"/>
<dbReference type="Gene3D" id="3.40.50.10330">
    <property type="entry name" value="Probable inorganic polyphosphate/atp-NAD kinase, domain 1"/>
    <property type="match status" value="1"/>
</dbReference>
<dbReference type="EC" id="2.7.1.107" evidence="10"/>
<evidence type="ECO:0000259" key="9">
    <source>
        <dbReference type="PROSITE" id="PS50146"/>
    </source>
</evidence>
<evidence type="ECO:0000313" key="11">
    <source>
        <dbReference type="Proteomes" id="UP000419743"/>
    </source>
</evidence>